<dbReference type="CDD" id="cd15482">
    <property type="entry name" value="Sialidase_non-viral"/>
    <property type="match status" value="1"/>
</dbReference>
<evidence type="ECO:0000256" key="10">
    <source>
        <dbReference type="ARBA" id="ARBA00042988"/>
    </source>
</evidence>
<evidence type="ECO:0000256" key="11">
    <source>
        <dbReference type="ARBA" id="ARBA00049233"/>
    </source>
</evidence>
<dbReference type="InterPro" id="IPR000743">
    <property type="entry name" value="Glyco_hydro_28"/>
</dbReference>
<dbReference type="GO" id="GO:0000166">
    <property type="term" value="F:nucleotide binding"/>
    <property type="evidence" value="ECO:0007669"/>
    <property type="project" value="InterPro"/>
</dbReference>
<dbReference type="InterPro" id="IPR006626">
    <property type="entry name" value="PbH1"/>
</dbReference>
<dbReference type="InterPro" id="IPR000683">
    <property type="entry name" value="Gfo/Idh/MocA-like_OxRdtase_N"/>
</dbReference>
<dbReference type="GO" id="GO:0047837">
    <property type="term" value="F:D-xylose 1-dehydrogenase (NADP+) activity"/>
    <property type="evidence" value="ECO:0007669"/>
    <property type="project" value="UniProtKB-EC"/>
</dbReference>
<evidence type="ECO:0000256" key="13">
    <source>
        <dbReference type="RuleBase" id="RU361169"/>
    </source>
</evidence>
<dbReference type="SMART" id="SM00710">
    <property type="entry name" value="PbH1"/>
    <property type="match status" value="8"/>
</dbReference>
<sequence length="1402" mass="150817">MMQCVTQGALIPMLTDFLVSKSASKRPTGLKIYVILVNALGLTQTIIAVLQGFEMLDTTSDKRTLAIIHMYLTVIICTLVQAFFTYRCWKIFGKRILPIVPFLILLAVSFVSGIMGVACGSALPGSKLARNRDPALAICIGSSFILDLLMTTTTIIFIYRTQTDLSEHDSMFTAIWRIIWASAAPPLVVMSVIIINGCIVPGGPLALTVLSSAMNAKVFTLSLMISLLGIKARACGIHLIITRSVSFLQAQSVYSSFAMRSTTTALSLLSLAPALLASPTAKRCTGTIASLNDVAAAIKCTTININAFTVPAGQTFQLDAPSGATVNMLGDVTFGVSAWAGPLFQLTGTGITFNGNGHTFNGQGEQYWDGLGSSGTTKPHPMMKIKSSGTFTNVVVKNSPQQCFSFGNSAALTVSKVTVDNSAGDAANSLSNGAAAGHNTDGFDVSVSNLTIEDSTVHNQDDCLAINKGSNIIFQRNTCTGGHGISVGSIDSDVTVSGVQILNNVVTNNDNGLRIKTKAAATGSTVSGITYTGNTVTGCKKYGVIIDQSYPSTLGTPGNGVKLSGVNFTGTNTVAVASGAKEVEVNCGSGSCTGTWNWSGLKVSGGSAGAINYSGITGPPDVPLRKTVSGKPSPTRGQQPLKTHVNDCVWDPVTFMDSIIQKELIVKDDPRQPECHASTLVVVRDYVLAAWFGGEKEGRPDVKIWLSKRSRDGEWSQPRAVAAEDGVTHWNPVLFTPDPVETPDRVVLFYKTGTPIPQWKTWVIESTDGGGTWSTRRELVLGDESGGRGPVKNPVIVLANGDWASGASVEVTLPNGKGVWDSFCDISPSGPEQGTFWIRSPLIPLDHQNFKGEGIIQPSLWESTVVTENGTKTALHMLTRSSNGWVCRSDSFDNGRTWSAAYNTVLPNNNSGLCVTKLRDDRLVCVHNPIGGSWGARTPLVASISVDNGITWERWAVLEDQAPPEGFTGINALETGIVSDGRSEFSYPTVIPTPPTDPIGILCTWTWQRRGVAFGKVFDSKTGLGGINESQSTVKPTRWGILGCGSISSKFVKDLLIDPLTRGVADVSHVVTAVASRSFPRGQEWVQETCPNYAPNIKVYGKYEELLRDPRVDIVYIGTPHSHHFQNARDCLNAGKHVLCEKAFTVNAAQARALKTLSKSKNLFLMEAVWTRFFPLVKSVQEDLVSEIIGEIKRVYADFGEPYAHPVAFLPLTHRMLSPDLAGGTLHDLFPYPLFWALITLYNLPANERTPPSQVAASSTLHPKTGVDIQTTAILNFSKIGAQAILSSSLEVPTPRDQVVLIQGTKGDLVVPLIPPGRPTKYFIRVRSEETRNANYDETVKTFNIPGHGLFWEADECARCLARGETESSRMPLDESILAMEILDEIRRQAGIRFPTEIESTA</sequence>
<evidence type="ECO:0000256" key="7">
    <source>
        <dbReference type="ARBA" id="ARBA00023295"/>
    </source>
</evidence>
<evidence type="ECO:0000256" key="3">
    <source>
        <dbReference type="ARBA" id="ARBA00022729"/>
    </source>
</evidence>
<dbReference type="Gene3D" id="3.40.50.720">
    <property type="entry name" value="NAD(P)-binding Rossmann-like Domain"/>
    <property type="match status" value="1"/>
</dbReference>
<evidence type="ECO:0000259" key="15">
    <source>
        <dbReference type="Pfam" id="PF01408"/>
    </source>
</evidence>
<dbReference type="Pfam" id="PF13088">
    <property type="entry name" value="BNR_2"/>
    <property type="match status" value="1"/>
</dbReference>
<evidence type="ECO:0000259" key="17">
    <source>
        <dbReference type="Pfam" id="PF22725"/>
    </source>
</evidence>
<feature type="transmembrane region" description="Helical" evidence="14">
    <location>
        <begin position="96"/>
        <end position="123"/>
    </location>
</feature>
<accession>A0A0K6GB22</accession>
<dbReference type="PANTHER" id="PTHR22604:SF105">
    <property type="entry name" value="TRANS-1,2-DIHYDROBENZENE-1,2-DIOL DEHYDROGENASE"/>
    <property type="match status" value="1"/>
</dbReference>
<dbReference type="SUPFAM" id="SSF51735">
    <property type="entry name" value="NAD(P)-binding Rossmann-fold domains"/>
    <property type="match status" value="1"/>
</dbReference>
<feature type="transmembrane region" description="Helical" evidence="14">
    <location>
        <begin position="179"/>
        <end position="207"/>
    </location>
</feature>
<dbReference type="GO" id="GO:0004650">
    <property type="term" value="F:polygalacturonase activity"/>
    <property type="evidence" value="ECO:0007669"/>
    <property type="project" value="InterPro"/>
</dbReference>
<evidence type="ECO:0000256" key="2">
    <source>
        <dbReference type="ARBA" id="ARBA00010928"/>
    </source>
</evidence>
<feature type="transmembrane region" description="Helical" evidence="14">
    <location>
        <begin position="30"/>
        <end position="53"/>
    </location>
</feature>
<dbReference type="GO" id="GO:0045490">
    <property type="term" value="P:pectin catabolic process"/>
    <property type="evidence" value="ECO:0007669"/>
    <property type="project" value="UniProtKB-ARBA"/>
</dbReference>
<protein>
    <recommendedName>
        <fullName evidence="9">D-xylose 1-dehydrogenase (NADP(+), D-xylono-1,5-lactone-forming)</fullName>
        <ecNumber evidence="9">1.1.1.179</ecNumber>
    </recommendedName>
    <alternativeName>
        <fullName evidence="10">D-xylose-NADP dehydrogenase</fullName>
    </alternativeName>
</protein>
<evidence type="ECO:0000256" key="5">
    <source>
        <dbReference type="ARBA" id="ARBA00022801"/>
    </source>
</evidence>
<name>A0A0K6GB22_9AGAM</name>
<evidence type="ECO:0000256" key="8">
    <source>
        <dbReference type="ARBA" id="ARBA00023316"/>
    </source>
</evidence>
<dbReference type="Pfam" id="PF00295">
    <property type="entry name" value="Glyco_hydro_28"/>
    <property type="match status" value="1"/>
</dbReference>
<comment type="catalytic activity">
    <reaction evidence="11">
        <text>D-xylose + NADP(+) = D-xylono-1,5-lactone + NADPH + H(+)</text>
        <dbReference type="Rhea" id="RHEA:22000"/>
        <dbReference type="ChEBI" id="CHEBI:15378"/>
        <dbReference type="ChEBI" id="CHEBI:15867"/>
        <dbReference type="ChEBI" id="CHEBI:53455"/>
        <dbReference type="ChEBI" id="CHEBI:57783"/>
        <dbReference type="ChEBI" id="CHEBI:58349"/>
        <dbReference type="EC" id="1.1.1.179"/>
    </reaction>
</comment>
<dbReference type="InterPro" id="IPR011050">
    <property type="entry name" value="Pectin_lyase_fold/virulence"/>
</dbReference>
<evidence type="ECO:0000256" key="6">
    <source>
        <dbReference type="ARBA" id="ARBA00023002"/>
    </source>
</evidence>
<feature type="domain" description="Gfo/Idh/MocA-like oxidoreductase N-terminal" evidence="15">
    <location>
        <begin position="1038"/>
        <end position="1166"/>
    </location>
</feature>
<feature type="active site" evidence="12">
    <location>
        <position position="483"/>
    </location>
</feature>
<dbReference type="Proteomes" id="UP000044841">
    <property type="component" value="Unassembled WGS sequence"/>
</dbReference>
<dbReference type="InterPro" id="IPR036278">
    <property type="entry name" value="Sialidase_sf"/>
</dbReference>
<keyword evidence="3" id="KW-0732">Signal</keyword>
<keyword evidence="14" id="KW-1133">Transmembrane helix</keyword>
<comment type="similarity">
    <text evidence="1 13">Belongs to the glycosyl hydrolase 28 family.</text>
</comment>
<feature type="domain" description="Sialidase" evidence="16">
    <location>
        <begin position="687"/>
        <end position="992"/>
    </location>
</feature>
<reference evidence="18 19" key="1">
    <citation type="submission" date="2015-07" db="EMBL/GenBank/DDBJ databases">
        <authorList>
            <person name="Noorani M."/>
        </authorList>
    </citation>
    <scope>NUCLEOTIDE SEQUENCE [LARGE SCALE GENOMIC DNA]</scope>
    <source>
        <strain evidence="18">BBA 69670</strain>
    </source>
</reference>
<evidence type="ECO:0000256" key="14">
    <source>
        <dbReference type="SAM" id="Phobius"/>
    </source>
</evidence>
<feature type="domain" description="GFO/IDH/MocA-like oxidoreductase" evidence="17">
    <location>
        <begin position="1183"/>
        <end position="1309"/>
    </location>
</feature>
<dbReference type="InterPro" id="IPR036291">
    <property type="entry name" value="NAD(P)-bd_dom_sf"/>
</dbReference>
<dbReference type="Gene3D" id="2.160.20.10">
    <property type="entry name" value="Single-stranded right-handed beta-helix, Pectin lyase-like"/>
    <property type="match status" value="1"/>
</dbReference>
<proteinExistence type="inferred from homology"/>
<comment type="similarity">
    <text evidence="2">Belongs to the Gfo/Idh/MocA family.</text>
</comment>
<keyword evidence="6" id="KW-0560">Oxidoreductase</keyword>
<dbReference type="SUPFAM" id="SSF51126">
    <property type="entry name" value="Pectin lyase-like"/>
    <property type="match status" value="1"/>
</dbReference>
<evidence type="ECO:0000313" key="19">
    <source>
        <dbReference type="Proteomes" id="UP000044841"/>
    </source>
</evidence>
<dbReference type="SUPFAM" id="SSF50939">
    <property type="entry name" value="Sialidases"/>
    <property type="match status" value="1"/>
</dbReference>
<dbReference type="InterPro" id="IPR050984">
    <property type="entry name" value="Gfo/Idh/MocA_domain"/>
</dbReference>
<feature type="transmembrane region" description="Helical" evidence="14">
    <location>
        <begin position="135"/>
        <end position="159"/>
    </location>
</feature>
<dbReference type="Gene3D" id="3.30.360.10">
    <property type="entry name" value="Dihydrodipicolinate Reductase, domain 2"/>
    <property type="match status" value="1"/>
</dbReference>
<dbReference type="InterPro" id="IPR055170">
    <property type="entry name" value="GFO_IDH_MocA-like_dom"/>
</dbReference>
<dbReference type="SUPFAM" id="SSF55347">
    <property type="entry name" value="Glyceraldehyde-3-phosphate dehydrogenase-like, C-terminal domain"/>
    <property type="match status" value="1"/>
</dbReference>
<dbReference type="PROSITE" id="PS00502">
    <property type="entry name" value="POLYGALACTURONASE"/>
    <property type="match status" value="1"/>
</dbReference>
<keyword evidence="7 13" id="KW-0326">Glycosidase</keyword>
<feature type="transmembrane region" description="Helical" evidence="14">
    <location>
        <begin position="65"/>
        <end position="84"/>
    </location>
</feature>
<dbReference type="Pfam" id="PF01408">
    <property type="entry name" value="GFO_IDH_MocA"/>
    <property type="match status" value="1"/>
</dbReference>
<dbReference type="PANTHER" id="PTHR22604">
    <property type="entry name" value="OXIDOREDUCTASES"/>
    <property type="match status" value="1"/>
</dbReference>
<dbReference type="EC" id="1.1.1.179" evidence="9"/>
<organism evidence="18 19">
    <name type="scientific">Rhizoctonia solani</name>
    <dbReference type="NCBI Taxonomy" id="456999"/>
    <lineage>
        <taxon>Eukaryota</taxon>
        <taxon>Fungi</taxon>
        <taxon>Dikarya</taxon>
        <taxon>Basidiomycota</taxon>
        <taxon>Agaricomycotina</taxon>
        <taxon>Agaricomycetes</taxon>
        <taxon>Cantharellales</taxon>
        <taxon>Ceratobasidiaceae</taxon>
        <taxon>Rhizoctonia</taxon>
    </lineage>
</organism>
<keyword evidence="4" id="KW-0677">Repeat</keyword>
<dbReference type="EMBL" id="CYGV01001589">
    <property type="protein sequence ID" value="CUA75660.1"/>
    <property type="molecule type" value="Genomic_DNA"/>
</dbReference>
<keyword evidence="5 13" id="KW-0378">Hydrolase</keyword>
<evidence type="ECO:0000256" key="12">
    <source>
        <dbReference type="PROSITE-ProRule" id="PRU10052"/>
    </source>
</evidence>
<keyword evidence="8" id="KW-0961">Cell wall biogenesis/degradation</keyword>
<keyword evidence="14" id="KW-0812">Transmembrane</keyword>
<gene>
    <name evidence="18" type="ORF">RSOLAG22IIIB_05993</name>
</gene>
<dbReference type="Pfam" id="PF22725">
    <property type="entry name" value="GFO_IDH_MocA_C3"/>
    <property type="match status" value="1"/>
</dbReference>
<keyword evidence="19" id="KW-1185">Reference proteome</keyword>
<evidence type="ECO:0000256" key="4">
    <source>
        <dbReference type="ARBA" id="ARBA00022737"/>
    </source>
</evidence>
<evidence type="ECO:0000256" key="1">
    <source>
        <dbReference type="ARBA" id="ARBA00008834"/>
    </source>
</evidence>
<dbReference type="GO" id="GO:0071555">
    <property type="term" value="P:cell wall organization"/>
    <property type="evidence" value="ECO:0007669"/>
    <property type="project" value="UniProtKB-KW"/>
</dbReference>
<dbReference type="InterPro" id="IPR011040">
    <property type="entry name" value="Sialidase"/>
</dbReference>
<dbReference type="Gene3D" id="2.120.10.10">
    <property type="match status" value="1"/>
</dbReference>
<evidence type="ECO:0000256" key="9">
    <source>
        <dbReference type="ARBA" id="ARBA00038984"/>
    </source>
</evidence>
<dbReference type="InterPro" id="IPR012334">
    <property type="entry name" value="Pectin_lyas_fold"/>
</dbReference>
<keyword evidence="14" id="KW-0472">Membrane</keyword>
<evidence type="ECO:0000313" key="18">
    <source>
        <dbReference type="EMBL" id="CUA75660.1"/>
    </source>
</evidence>
<evidence type="ECO:0000259" key="16">
    <source>
        <dbReference type="Pfam" id="PF13088"/>
    </source>
</evidence>